<dbReference type="Proteomes" id="UP000253908">
    <property type="component" value="Chromosome"/>
</dbReference>
<keyword evidence="2 5" id="KW-0812">Transmembrane</keyword>
<feature type="transmembrane region" description="Helical" evidence="5">
    <location>
        <begin position="347"/>
        <end position="366"/>
    </location>
</feature>
<dbReference type="InterPro" id="IPR007016">
    <property type="entry name" value="O-antigen_ligase-rel_domated"/>
</dbReference>
<evidence type="ECO:0000256" key="3">
    <source>
        <dbReference type="ARBA" id="ARBA00022989"/>
    </source>
</evidence>
<feature type="transmembrane region" description="Helical" evidence="5">
    <location>
        <begin position="315"/>
        <end position="340"/>
    </location>
</feature>
<feature type="transmembrane region" description="Helical" evidence="5">
    <location>
        <begin position="203"/>
        <end position="219"/>
    </location>
</feature>
<dbReference type="AlphaFoldDB" id="A0A345PKD9"/>
<evidence type="ECO:0000313" key="8">
    <source>
        <dbReference type="Proteomes" id="UP000253908"/>
    </source>
</evidence>
<evidence type="ECO:0000313" key="7">
    <source>
        <dbReference type="EMBL" id="AXI10469.1"/>
    </source>
</evidence>
<evidence type="ECO:0000259" key="6">
    <source>
        <dbReference type="Pfam" id="PF04932"/>
    </source>
</evidence>
<evidence type="ECO:0000256" key="2">
    <source>
        <dbReference type="ARBA" id="ARBA00022692"/>
    </source>
</evidence>
<keyword evidence="8" id="KW-1185">Reference proteome</keyword>
<dbReference type="GO" id="GO:0016020">
    <property type="term" value="C:membrane"/>
    <property type="evidence" value="ECO:0007669"/>
    <property type="project" value="UniProtKB-SubCell"/>
</dbReference>
<feature type="transmembrane region" description="Helical" evidence="5">
    <location>
        <begin position="231"/>
        <end position="255"/>
    </location>
</feature>
<reference evidence="8" key="1">
    <citation type="submission" date="2017-11" db="EMBL/GenBank/DDBJ databases">
        <authorList>
            <person name="Zhu W."/>
        </authorList>
    </citation>
    <scope>NUCLEOTIDE SEQUENCE [LARGE SCALE GENOMIC DNA]</scope>
    <source>
        <strain evidence="8">160</strain>
    </source>
</reference>
<evidence type="ECO:0000256" key="5">
    <source>
        <dbReference type="SAM" id="Phobius"/>
    </source>
</evidence>
<feature type="transmembrane region" description="Helical" evidence="5">
    <location>
        <begin position="92"/>
        <end position="110"/>
    </location>
</feature>
<dbReference type="InterPro" id="IPR051533">
    <property type="entry name" value="WaaL-like"/>
</dbReference>
<name>A0A345PKD9_9BACI</name>
<feature type="transmembrane region" description="Helical" evidence="5">
    <location>
        <begin position="372"/>
        <end position="387"/>
    </location>
</feature>
<accession>A0A345PKD9</accession>
<comment type="subcellular location">
    <subcellularLocation>
        <location evidence="1">Membrane</location>
        <topology evidence="1">Multi-pass membrane protein</topology>
    </subcellularLocation>
</comment>
<keyword evidence="4 5" id="KW-0472">Membrane</keyword>
<sequence>MKKKSLISLIIIIFLLTLYFLPAVPNSLSISTITFSLLYLLFFFINIKYIPYIKRNAVNMIITSVLLFLPVIMLGTSIFYNQVNPFDAIRGVIPFVVLLIFLPFALYFIVEENGEEFVYKILLAIGTMYSLRNIYYYLSTYISGKAELLRITLLDSNTTVPFPLFIASLLTCKFIFKKINTFEKILLIINIAGFAVTQTRSMILSYGLIVFCAFLYNLIKKNKIIKNIKLSILFLSIITILLILAKKVTFLNVLFNSFFTRFMNLTSNDVNVQERYHEYHDAFKAFGEHPFVGAGIGNLFSYAGNGQYVNYIHNFFLFMLANVGLIGSFVFFGLLIYLFYKGFQSKALLTNIFSFATLSILVYSMFFATFKLIPHNIILGIFIAIILKDNNKMRRLL</sequence>
<feature type="domain" description="O-antigen ligase-related" evidence="6">
    <location>
        <begin position="186"/>
        <end position="332"/>
    </location>
</feature>
<evidence type="ECO:0000256" key="1">
    <source>
        <dbReference type="ARBA" id="ARBA00004141"/>
    </source>
</evidence>
<protein>
    <recommendedName>
        <fullName evidence="6">O-antigen ligase-related domain-containing protein</fullName>
    </recommendedName>
</protein>
<dbReference type="PANTHER" id="PTHR37422">
    <property type="entry name" value="TEICHURONIC ACID BIOSYNTHESIS PROTEIN TUAE"/>
    <property type="match status" value="1"/>
</dbReference>
<evidence type="ECO:0000256" key="4">
    <source>
        <dbReference type="ARBA" id="ARBA00023136"/>
    </source>
</evidence>
<feature type="transmembrane region" description="Helical" evidence="5">
    <location>
        <begin position="117"/>
        <end position="138"/>
    </location>
</feature>
<keyword evidence="3 5" id="KW-1133">Transmembrane helix</keyword>
<proteinExistence type="predicted"/>
<feature type="transmembrane region" description="Helical" evidence="5">
    <location>
        <begin position="57"/>
        <end position="80"/>
    </location>
</feature>
<dbReference type="KEGG" id="ocn:CUC15_16680"/>
<feature type="transmembrane region" description="Helical" evidence="5">
    <location>
        <begin position="28"/>
        <end position="45"/>
    </location>
</feature>
<dbReference type="RefSeq" id="WP_114917754.1">
    <property type="nucleotide sequence ID" value="NZ_CP024848.1"/>
</dbReference>
<dbReference type="PANTHER" id="PTHR37422:SF13">
    <property type="entry name" value="LIPOPOLYSACCHARIDE BIOSYNTHESIS PROTEIN PA4999-RELATED"/>
    <property type="match status" value="1"/>
</dbReference>
<dbReference type="OrthoDB" id="2528549at2"/>
<feature type="transmembrane region" description="Helical" evidence="5">
    <location>
        <begin position="5"/>
        <end position="22"/>
    </location>
</feature>
<dbReference type="EMBL" id="CP024848">
    <property type="protein sequence ID" value="AXI10469.1"/>
    <property type="molecule type" value="Genomic_DNA"/>
</dbReference>
<organism evidence="7 8">
    <name type="scientific">Oceanobacillus zhaokaii</name>
    <dbReference type="NCBI Taxonomy" id="2052660"/>
    <lineage>
        <taxon>Bacteria</taxon>
        <taxon>Bacillati</taxon>
        <taxon>Bacillota</taxon>
        <taxon>Bacilli</taxon>
        <taxon>Bacillales</taxon>
        <taxon>Bacillaceae</taxon>
        <taxon>Oceanobacillus</taxon>
    </lineage>
</organism>
<dbReference type="Pfam" id="PF04932">
    <property type="entry name" value="Wzy_C"/>
    <property type="match status" value="1"/>
</dbReference>
<gene>
    <name evidence="7" type="ORF">CUC15_16680</name>
</gene>